<feature type="binding site" evidence="14">
    <location>
        <position position="530"/>
    </location>
    <ligand>
        <name>ATP</name>
        <dbReference type="ChEBI" id="CHEBI:30616"/>
    </ligand>
</feature>
<evidence type="ECO:0000256" key="4">
    <source>
        <dbReference type="ARBA" id="ARBA00022692"/>
    </source>
</evidence>
<comment type="subcellular location">
    <subcellularLocation>
        <location evidence="1 16">Membrane</location>
        <topology evidence="1 16">Multi-pass membrane protein</topology>
    </subcellularLocation>
</comment>
<dbReference type="FunFam" id="3.40.1110.10:FF:000087">
    <property type="entry name" value="Phospholipid-transporting ATPase"/>
    <property type="match status" value="1"/>
</dbReference>
<feature type="transmembrane region" description="Helical" evidence="16">
    <location>
        <begin position="870"/>
        <end position="891"/>
    </location>
</feature>
<evidence type="ECO:0000256" key="8">
    <source>
        <dbReference type="ARBA" id="ARBA00022842"/>
    </source>
</evidence>
<evidence type="ECO:0000256" key="14">
    <source>
        <dbReference type="PIRSR" id="PIRSR606539-2"/>
    </source>
</evidence>
<feature type="binding site" evidence="14">
    <location>
        <position position="406"/>
    </location>
    <ligand>
        <name>ATP</name>
        <dbReference type="ChEBI" id="CHEBI:30616"/>
    </ligand>
</feature>
<feature type="binding site" evidence="14">
    <location>
        <position position="670"/>
    </location>
    <ligand>
        <name>ATP</name>
        <dbReference type="ChEBI" id="CHEBI:30616"/>
    </ligand>
</feature>
<keyword evidence="7 14" id="KW-0067">ATP-binding</keyword>
<feature type="binding site" evidence="15">
    <location>
        <position position="405"/>
    </location>
    <ligand>
        <name>Mg(2+)</name>
        <dbReference type="ChEBI" id="CHEBI:18420"/>
    </ligand>
</feature>
<evidence type="ECO:0000256" key="6">
    <source>
        <dbReference type="ARBA" id="ARBA00022741"/>
    </source>
</evidence>
<dbReference type="SFLD" id="SFLDS00003">
    <property type="entry name" value="Haloacid_Dehalogenase"/>
    <property type="match status" value="1"/>
</dbReference>
<dbReference type="EnsemblMetazoa" id="OVOC197.1">
    <property type="protein sequence ID" value="OVOC197.1"/>
    <property type="gene ID" value="WBGene00237006"/>
</dbReference>
<dbReference type="EnsemblMetazoa" id="OVOC197.2">
    <property type="protein sequence ID" value="OVOC197.2"/>
    <property type="gene ID" value="WBGene00237006"/>
</dbReference>
<feature type="transmembrane region" description="Helical" evidence="16">
    <location>
        <begin position="1025"/>
        <end position="1052"/>
    </location>
</feature>
<feature type="binding site" evidence="15">
    <location>
        <position position="781"/>
    </location>
    <ligand>
        <name>Mg(2+)</name>
        <dbReference type="ChEBI" id="CHEBI:18420"/>
    </ligand>
</feature>
<dbReference type="GO" id="GO:0016887">
    <property type="term" value="F:ATP hydrolysis activity"/>
    <property type="evidence" value="ECO:0007669"/>
    <property type="project" value="InterPro"/>
</dbReference>
<dbReference type="Gene3D" id="3.40.50.1000">
    <property type="entry name" value="HAD superfamily/HAD-like"/>
    <property type="match status" value="1"/>
</dbReference>
<feature type="transmembrane region" description="Helical" evidence="16">
    <location>
        <begin position="69"/>
        <end position="87"/>
    </location>
</feature>
<dbReference type="GO" id="GO:0045332">
    <property type="term" value="P:phospholipid translocation"/>
    <property type="evidence" value="ECO:0007669"/>
    <property type="project" value="TreeGrafter"/>
</dbReference>
<evidence type="ECO:0000256" key="13">
    <source>
        <dbReference type="PIRSR" id="PIRSR606539-1"/>
    </source>
</evidence>
<evidence type="ECO:0000256" key="7">
    <source>
        <dbReference type="ARBA" id="ARBA00022840"/>
    </source>
</evidence>
<keyword evidence="9 16" id="KW-1278">Translocase</keyword>
<keyword evidence="20" id="KW-1185">Reference proteome</keyword>
<feature type="transmembrane region" description="Helical" evidence="16">
    <location>
        <begin position="41"/>
        <end position="63"/>
    </location>
</feature>
<feature type="active site" description="4-aspartylphosphate intermediate" evidence="13">
    <location>
        <position position="405"/>
    </location>
</feature>
<evidence type="ECO:0000256" key="16">
    <source>
        <dbReference type="RuleBase" id="RU362033"/>
    </source>
</evidence>
<feature type="binding site" evidence="14">
    <location>
        <position position="784"/>
    </location>
    <ligand>
        <name>ATP</name>
        <dbReference type="ChEBI" id="CHEBI:30616"/>
    </ligand>
</feature>
<dbReference type="InterPro" id="IPR023214">
    <property type="entry name" value="HAD_sf"/>
</dbReference>
<dbReference type="InterPro" id="IPR018303">
    <property type="entry name" value="ATPase_P-typ_P_site"/>
</dbReference>
<reference evidence="20" key="1">
    <citation type="submission" date="2013-10" db="EMBL/GenBank/DDBJ databases">
        <title>Genome sequencing of Onchocerca volvulus.</title>
        <authorList>
            <person name="Cotton J."/>
            <person name="Tsai J."/>
            <person name="Stanley E."/>
            <person name="Tracey A."/>
            <person name="Holroyd N."/>
            <person name="Lustigman S."/>
            <person name="Berriman M."/>
        </authorList>
    </citation>
    <scope>NUCLEOTIDE SEQUENCE</scope>
</reference>
<dbReference type="InterPro" id="IPR036412">
    <property type="entry name" value="HAD-like_sf"/>
</dbReference>
<dbReference type="Gene3D" id="2.70.150.10">
    <property type="entry name" value="Calcium-transporting ATPase, cytoplasmic transduction domain A"/>
    <property type="match status" value="1"/>
</dbReference>
<sequence length="1146" mass="130581">MCWRRKRHLMPSRIIIGQPDWKTSNYVSTTKYNIITFLPLFLFYQFKTFGNIFFLMICIVQFFPSLNPYGTNTTFAPLVVIILAAAAKEIFEDFSRLVADRQVNQRSVLICKQDEKRKSWKWKRIHWAQLKVGQVVKIMRNEAIPADIILLSSSEPAGMAYIETSNLDGETNLKIRQALPTTAWIINDHTIMALCSTSSIIECDPPSPELYKFRGVIKINNSLKILKKKRDNQNLKTDYSLGTNQLLPRGCKLQNTDWVYGVTVYTGRYTKLVLNITGVTRTKLSLVERITNSMMMIQFGFLVFMALFNACMGCSIMSRKYYYMPYFHGNFHRFHIFPTLIGLIIFYSGLIPISLNITLEMIQLFQAYFIQQDLNLYDEHSDTKAVVRSSNLNSQLGQVRYIISDKTGTLTQNKMRFKMCTIGGIMYGSVMTEEFSDKRILKDLTRNAVNAKVIREFLTLLAICHMVVPEKYVNSKSKRVIYHSASPDEKALVKAAKNLNFIFHTRTPQCVYIEAMGKQEKYVILHVLEFTSNRKRMGIIVRCPNKKLKLYIKGADSVIFPRLTPNSSNLLIDKTTEHLMYFANHGLRTLCMAMCVLNDDEYEKWEPGYRRASISLKDREKLIEEEAEKIEKNLELLGASAIEDELQKGVKTTIQHMIEGGIIVWVLTGDKLETGQSIGYSCGLLDPCTPVLILNEKNPEATAEKINTYIDSFEGKDFKISLIVSGESLGHALKKQYNMQFLHLASLSSTVIFCRCSPVQKAAVVNLLKKWSDGTVLAVGDGANDVAMIQAADIGVGISGEEGLQASLAADYSIAQFRFLERLIFIHGAINYHRITKTILYFFYKNIVQTLTVFFYEFHTLFSDSALMDSWSLVMFNIFFTSWPPLALGIWDRLLPFEVMIDYPALYHLSQNSEGFSLKAYFIWIFTGLIHAVIIFVIAYQTFKNDVIWHNGRVANYYVVGTIINIAVVVIVNLKAVIETDSITIMSWIALLGSIIMLFIFFFSYSLTSPASPIIRVEPGMANAILHVLCSPITFAYIIFVVLVTLSFDLIVKIFQRSMYRTVRDEVVSQEFDVKQFTDLYYPLIKVKQIVAKASESALSLVNIQSKQRGYSFSQEEGPAVPQSDVVRLYDSRMPKLTGSSSSYEL</sequence>
<dbReference type="NCBIfam" id="TIGR01652">
    <property type="entry name" value="ATPase-Plipid"/>
    <property type="match status" value="1"/>
</dbReference>
<evidence type="ECO:0000313" key="19">
    <source>
        <dbReference type="EnsemblMetazoa" id="OVOC197.2"/>
    </source>
</evidence>
<feature type="binding site" evidence="15">
    <location>
        <position position="785"/>
    </location>
    <ligand>
        <name>Mg(2+)</name>
        <dbReference type="ChEBI" id="CHEBI:18420"/>
    </ligand>
</feature>
<feature type="binding site" evidence="14">
    <location>
        <position position="761"/>
    </location>
    <ligand>
        <name>ATP</name>
        <dbReference type="ChEBI" id="CHEBI:30616"/>
    </ligand>
</feature>
<dbReference type="FunFam" id="3.40.50.1000:FF:000084">
    <property type="entry name" value="Phospholipid-transporting ATPase"/>
    <property type="match status" value="1"/>
</dbReference>
<feature type="binding site" evidence="15">
    <location>
        <position position="407"/>
    </location>
    <ligand>
        <name>Mg(2+)</name>
        <dbReference type="ChEBI" id="CHEBI:18420"/>
    </ligand>
</feature>
<keyword evidence="3" id="KW-0597">Phosphoprotein</keyword>
<evidence type="ECO:0000256" key="15">
    <source>
        <dbReference type="PIRSR" id="PIRSR606539-3"/>
    </source>
</evidence>
<dbReference type="Pfam" id="PF16212">
    <property type="entry name" value="PhoLip_ATPase_C"/>
    <property type="match status" value="1"/>
</dbReference>
<dbReference type="SUPFAM" id="SSF56784">
    <property type="entry name" value="HAD-like"/>
    <property type="match status" value="1"/>
</dbReference>
<feature type="domain" description="P-type ATPase N-terminal" evidence="17">
    <location>
        <begin position="23"/>
        <end position="74"/>
    </location>
</feature>
<dbReference type="PRINTS" id="PR00119">
    <property type="entry name" value="CATATPASE"/>
</dbReference>
<dbReference type="OMA" id="SITIMSW"/>
<evidence type="ECO:0000259" key="18">
    <source>
        <dbReference type="Pfam" id="PF16212"/>
    </source>
</evidence>
<dbReference type="SUPFAM" id="SSF81660">
    <property type="entry name" value="Metal cation-transporting ATPase, ATP-binding domain N"/>
    <property type="match status" value="1"/>
</dbReference>
<comment type="cofactor">
    <cofactor evidence="15">
        <name>Mg(2+)</name>
        <dbReference type="ChEBI" id="CHEBI:18420"/>
    </cofactor>
</comment>
<feature type="transmembrane region" description="Helical" evidence="16">
    <location>
        <begin position="334"/>
        <end position="355"/>
    </location>
</feature>
<feature type="binding site" evidence="14">
    <location>
        <position position="668"/>
    </location>
    <ligand>
        <name>ATP</name>
        <dbReference type="ChEBI" id="CHEBI:30616"/>
    </ligand>
</feature>
<evidence type="ECO:0000256" key="10">
    <source>
        <dbReference type="ARBA" id="ARBA00022989"/>
    </source>
</evidence>
<dbReference type="SUPFAM" id="SSF81665">
    <property type="entry name" value="Calcium ATPase, transmembrane domain M"/>
    <property type="match status" value="1"/>
</dbReference>
<keyword evidence="6 14" id="KW-0547">Nucleotide-binding</keyword>
<dbReference type="SFLD" id="SFLDF00027">
    <property type="entry name" value="p-type_atpase"/>
    <property type="match status" value="1"/>
</dbReference>
<evidence type="ECO:0000256" key="5">
    <source>
        <dbReference type="ARBA" id="ARBA00022723"/>
    </source>
</evidence>
<comment type="catalytic activity">
    <reaction evidence="12 16">
        <text>ATP + H2O + phospholipidSide 1 = ADP + phosphate + phospholipidSide 2.</text>
        <dbReference type="EC" id="7.6.2.1"/>
    </reaction>
</comment>
<dbReference type="Proteomes" id="UP000024404">
    <property type="component" value="Unassembled WGS sequence"/>
</dbReference>
<dbReference type="InterPro" id="IPR008250">
    <property type="entry name" value="ATPase_P-typ_transduc_dom_A_sf"/>
</dbReference>
<dbReference type="Pfam" id="PF16209">
    <property type="entry name" value="PhoLip_ATPase_N"/>
    <property type="match status" value="1"/>
</dbReference>
<dbReference type="GO" id="GO:0000287">
    <property type="term" value="F:magnesium ion binding"/>
    <property type="evidence" value="ECO:0007669"/>
    <property type="project" value="UniProtKB-UniRule"/>
</dbReference>
<dbReference type="InterPro" id="IPR001757">
    <property type="entry name" value="P_typ_ATPase"/>
</dbReference>
<feature type="binding site" evidence="14">
    <location>
        <position position="407"/>
    </location>
    <ligand>
        <name>ATP</name>
        <dbReference type="ChEBI" id="CHEBI:30616"/>
    </ligand>
</feature>
<dbReference type="InterPro" id="IPR006539">
    <property type="entry name" value="P-type_ATPase_IV"/>
</dbReference>
<name>A0A2K6VRP4_ONCVO</name>
<dbReference type="InterPro" id="IPR032630">
    <property type="entry name" value="P_typ_ATPase_c"/>
</dbReference>
<evidence type="ECO:0000313" key="20">
    <source>
        <dbReference type="Proteomes" id="UP000024404"/>
    </source>
</evidence>
<keyword evidence="11 16" id="KW-0472">Membrane</keyword>
<evidence type="ECO:0000259" key="17">
    <source>
        <dbReference type="Pfam" id="PF16209"/>
    </source>
</evidence>
<dbReference type="InterPro" id="IPR032631">
    <property type="entry name" value="P-type_ATPase_N"/>
</dbReference>
<dbReference type="GO" id="GO:0005886">
    <property type="term" value="C:plasma membrane"/>
    <property type="evidence" value="ECO:0007669"/>
    <property type="project" value="TreeGrafter"/>
</dbReference>
<dbReference type="NCBIfam" id="TIGR01494">
    <property type="entry name" value="ATPase_P-type"/>
    <property type="match status" value="1"/>
</dbReference>
<organism evidence="19 20">
    <name type="scientific">Onchocerca volvulus</name>
    <dbReference type="NCBI Taxonomy" id="6282"/>
    <lineage>
        <taxon>Eukaryota</taxon>
        <taxon>Metazoa</taxon>
        <taxon>Ecdysozoa</taxon>
        <taxon>Nematoda</taxon>
        <taxon>Chromadorea</taxon>
        <taxon>Rhabditida</taxon>
        <taxon>Spirurina</taxon>
        <taxon>Spiruromorpha</taxon>
        <taxon>Filarioidea</taxon>
        <taxon>Onchocercidae</taxon>
        <taxon>Onchocerca</taxon>
    </lineage>
</organism>
<dbReference type="SFLD" id="SFLDG00002">
    <property type="entry name" value="C1.7:_P-type_atpase_like"/>
    <property type="match status" value="1"/>
</dbReference>
<keyword evidence="10 16" id="KW-1133">Transmembrane helix</keyword>
<evidence type="ECO:0000256" key="1">
    <source>
        <dbReference type="ARBA" id="ARBA00004141"/>
    </source>
</evidence>
<dbReference type="AlphaFoldDB" id="A0A2K6VRP4"/>
<feature type="binding site" evidence="14">
    <location>
        <position position="405"/>
    </location>
    <ligand>
        <name>ATP</name>
        <dbReference type="ChEBI" id="CHEBI:30616"/>
    </ligand>
</feature>
<feature type="transmembrane region" description="Helical" evidence="16">
    <location>
        <begin position="299"/>
        <end position="322"/>
    </location>
</feature>
<dbReference type="EMBL" id="CMVM020000020">
    <property type="status" value="NOT_ANNOTATED_CDS"/>
    <property type="molecule type" value="Genomic_DNA"/>
</dbReference>
<keyword evidence="8 15" id="KW-0460">Magnesium</keyword>
<feature type="binding site" evidence="14">
    <location>
        <position position="785"/>
    </location>
    <ligand>
        <name>ATP</name>
        <dbReference type="ChEBI" id="CHEBI:30616"/>
    </ligand>
</feature>
<feature type="binding site" evidence="14">
    <location>
        <position position="755"/>
    </location>
    <ligand>
        <name>ATP</name>
        <dbReference type="ChEBI" id="CHEBI:30616"/>
    </ligand>
</feature>
<feature type="binding site" evidence="14">
    <location>
        <position position="489"/>
    </location>
    <ligand>
        <name>ATP</name>
        <dbReference type="ChEBI" id="CHEBI:30616"/>
    </ligand>
</feature>
<evidence type="ECO:0000256" key="9">
    <source>
        <dbReference type="ARBA" id="ARBA00022967"/>
    </source>
</evidence>
<dbReference type="InterPro" id="IPR023299">
    <property type="entry name" value="ATPase_P-typ_cyto_dom_N"/>
</dbReference>
<evidence type="ECO:0000256" key="2">
    <source>
        <dbReference type="ARBA" id="ARBA00008109"/>
    </source>
</evidence>
<dbReference type="PANTHER" id="PTHR24092:SF150">
    <property type="entry name" value="PHOSPHOLIPID-TRANSPORTING ATPASE"/>
    <property type="match status" value="1"/>
</dbReference>
<dbReference type="SUPFAM" id="SSF81653">
    <property type="entry name" value="Calcium ATPase, transduction domain A"/>
    <property type="match status" value="1"/>
</dbReference>
<feature type="domain" description="P-type ATPase C-terminal" evidence="18">
    <location>
        <begin position="808"/>
        <end position="1061"/>
    </location>
</feature>
<evidence type="ECO:0000256" key="3">
    <source>
        <dbReference type="ARBA" id="ARBA00022553"/>
    </source>
</evidence>
<feature type="transmembrane region" description="Helical" evidence="16">
    <location>
        <begin position="921"/>
        <end position="943"/>
    </location>
</feature>
<keyword evidence="4 16" id="KW-0812">Transmembrane</keyword>
<feature type="transmembrane region" description="Helical" evidence="16">
    <location>
        <begin position="955"/>
        <end position="974"/>
    </location>
</feature>
<feature type="transmembrane region" description="Helical" evidence="16">
    <location>
        <begin position="839"/>
        <end position="858"/>
    </location>
</feature>
<dbReference type="GO" id="GO:0005802">
    <property type="term" value="C:trans-Golgi network"/>
    <property type="evidence" value="ECO:0007669"/>
    <property type="project" value="TreeGrafter"/>
</dbReference>
<dbReference type="InterPro" id="IPR023298">
    <property type="entry name" value="ATPase_P-typ_TM_dom_sf"/>
</dbReference>
<dbReference type="PROSITE" id="PS00154">
    <property type="entry name" value="ATPASE_E1_E2"/>
    <property type="match status" value="1"/>
</dbReference>
<dbReference type="Pfam" id="PF13246">
    <property type="entry name" value="Cation_ATPase"/>
    <property type="match status" value="1"/>
</dbReference>
<reference evidence="19" key="2">
    <citation type="submission" date="2018-02" db="UniProtKB">
        <authorList>
            <consortium name="EnsemblMetazoa"/>
        </authorList>
    </citation>
    <scope>IDENTIFICATION</scope>
</reference>
<evidence type="ECO:0000256" key="11">
    <source>
        <dbReference type="ARBA" id="ARBA00023136"/>
    </source>
</evidence>
<dbReference type="Gene3D" id="3.40.1110.10">
    <property type="entry name" value="Calcium-transporting ATPase, cytoplasmic domain N"/>
    <property type="match status" value="1"/>
</dbReference>
<feature type="transmembrane region" description="Helical" evidence="16">
    <location>
        <begin position="986"/>
        <end position="1005"/>
    </location>
</feature>
<comment type="similarity">
    <text evidence="2 16">Belongs to the cation transport ATPase (P-type) (TC 3.A.3) family. Type IV subfamily.</text>
</comment>
<accession>A0A2K6VRP4</accession>
<dbReference type="STRING" id="6282.A0A2K6VRP4"/>
<feature type="binding site" evidence="14">
    <location>
        <position position="588"/>
    </location>
    <ligand>
        <name>ATP</name>
        <dbReference type="ChEBI" id="CHEBI:30616"/>
    </ligand>
</feature>
<dbReference type="InterPro" id="IPR044492">
    <property type="entry name" value="P_typ_ATPase_HD_dom"/>
</dbReference>
<proteinExistence type="inferred from homology"/>
<feature type="binding site" evidence="14">
    <location>
        <position position="553"/>
    </location>
    <ligand>
        <name>ATP</name>
        <dbReference type="ChEBI" id="CHEBI:30616"/>
    </ligand>
</feature>
<dbReference type="GO" id="GO:0140326">
    <property type="term" value="F:ATPase-coupled intramembrane lipid transporter activity"/>
    <property type="evidence" value="ECO:0007669"/>
    <property type="project" value="UniProtKB-EC"/>
</dbReference>
<protein>
    <recommendedName>
        <fullName evidence="16">Phospholipid-transporting ATPase</fullName>
        <ecNumber evidence="16">7.6.2.1</ecNumber>
    </recommendedName>
</protein>
<keyword evidence="5 15" id="KW-0479">Metal-binding</keyword>
<feature type="binding site" evidence="14">
    <location>
        <position position="669"/>
    </location>
    <ligand>
        <name>ATP</name>
        <dbReference type="ChEBI" id="CHEBI:30616"/>
    </ligand>
</feature>
<dbReference type="PANTHER" id="PTHR24092">
    <property type="entry name" value="PROBABLE PHOSPHOLIPID-TRANSPORTING ATPASE"/>
    <property type="match status" value="1"/>
</dbReference>
<evidence type="ECO:0000256" key="12">
    <source>
        <dbReference type="ARBA" id="ARBA00034036"/>
    </source>
</evidence>
<dbReference type="EC" id="7.6.2.1" evidence="16"/>
<dbReference type="GO" id="GO:0005524">
    <property type="term" value="F:ATP binding"/>
    <property type="evidence" value="ECO:0007669"/>
    <property type="project" value="UniProtKB-UniRule"/>
</dbReference>